<accession>A0A520S2L5</accession>
<evidence type="ECO:0000256" key="1">
    <source>
        <dbReference type="ARBA" id="ARBA00023002"/>
    </source>
</evidence>
<name>A0A520S2L5_9GAMM</name>
<reference evidence="3 4" key="1">
    <citation type="submission" date="2019-02" db="EMBL/GenBank/DDBJ databases">
        <title>Prokaryotic population dynamics and viral predation in marine succession experiment using metagenomics: the confinement effect.</title>
        <authorList>
            <person name="Haro-Moreno J.M."/>
            <person name="Rodriguez-Valera F."/>
            <person name="Lopez-Perez M."/>
        </authorList>
    </citation>
    <scope>NUCLEOTIDE SEQUENCE [LARGE SCALE GENOMIC DNA]</scope>
    <source>
        <strain evidence="3">MED-G157</strain>
    </source>
</reference>
<dbReference type="Pfam" id="PF01266">
    <property type="entry name" value="DAO"/>
    <property type="match status" value="1"/>
</dbReference>
<dbReference type="GO" id="GO:0016491">
    <property type="term" value="F:oxidoreductase activity"/>
    <property type="evidence" value="ECO:0007669"/>
    <property type="project" value="UniProtKB-KW"/>
</dbReference>
<dbReference type="AlphaFoldDB" id="A0A520S2L5"/>
<dbReference type="SUPFAM" id="SSF51905">
    <property type="entry name" value="FAD/NAD(P)-binding domain"/>
    <property type="match status" value="1"/>
</dbReference>
<dbReference type="Gene3D" id="3.50.50.60">
    <property type="entry name" value="FAD/NAD(P)-binding domain"/>
    <property type="match status" value="1"/>
</dbReference>
<comment type="caution">
    <text evidence="3">The sequence shown here is derived from an EMBL/GenBank/DDBJ whole genome shotgun (WGS) entry which is preliminary data.</text>
</comment>
<evidence type="ECO:0000313" key="3">
    <source>
        <dbReference type="EMBL" id="RZO76723.1"/>
    </source>
</evidence>
<evidence type="ECO:0000313" key="4">
    <source>
        <dbReference type="Proteomes" id="UP000316199"/>
    </source>
</evidence>
<gene>
    <name evidence="3" type="ORF">EVA68_03275</name>
</gene>
<proteinExistence type="predicted"/>
<dbReference type="InterPro" id="IPR036188">
    <property type="entry name" value="FAD/NAD-bd_sf"/>
</dbReference>
<dbReference type="EMBL" id="SHAG01000008">
    <property type="protein sequence ID" value="RZO76723.1"/>
    <property type="molecule type" value="Genomic_DNA"/>
</dbReference>
<dbReference type="Gene3D" id="3.30.9.10">
    <property type="entry name" value="D-Amino Acid Oxidase, subunit A, domain 2"/>
    <property type="match status" value="1"/>
</dbReference>
<organism evidence="3 4">
    <name type="scientific">OM182 bacterium</name>
    <dbReference type="NCBI Taxonomy" id="2510334"/>
    <lineage>
        <taxon>Bacteria</taxon>
        <taxon>Pseudomonadati</taxon>
        <taxon>Pseudomonadota</taxon>
        <taxon>Gammaproteobacteria</taxon>
        <taxon>OMG group</taxon>
        <taxon>OM182 clade</taxon>
    </lineage>
</organism>
<feature type="domain" description="FAD dependent oxidoreductase" evidence="2">
    <location>
        <begin position="5"/>
        <end position="301"/>
    </location>
</feature>
<dbReference type="Proteomes" id="UP000316199">
    <property type="component" value="Unassembled WGS sequence"/>
</dbReference>
<protein>
    <submittedName>
        <fullName evidence="3">FAD-dependent oxidoreductase</fullName>
    </submittedName>
</protein>
<sequence>MIKTDIAIVGGGITGLWLHSLLKARGYQALLFEKSRLGSGQTLASQGMIHGGLKYNLDGVTGSASETISSMPDIWRACLSGESDVDLSDVGCVAWQYHIFSDGRFGNKLSAFLGSRALRGGPRMLSRRELPPPFNNDEFKGVVYEIPDLVLDTPSLIQTLAKTDRNDLIEAKASPIPQEGPGINSLILEDGTKIKAKYFIFAAGIGNEELIAESNISVATQRRGLHQVLVKGTLPFLNGHAVSLRSKDKPRFTVTSYRMNSKTIWYLGGDLAETGVERGSKDQIDFTKQELNQFLPSIDIETCEITTLRIERAEPRDRNKLRPDRPSCVRDGNVIVCWPIKLTLVPLLAEKVLAQITLSSPNSGASDTSMLKKAQVGAYPWDNLL</sequence>
<evidence type="ECO:0000259" key="2">
    <source>
        <dbReference type="Pfam" id="PF01266"/>
    </source>
</evidence>
<dbReference type="InterPro" id="IPR006076">
    <property type="entry name" value="FAD-dep_OxRdtase"/>
</dbReference>
<keyword evidence="1" id="KW-0560">Oxidoreductase</keyword>